<sequence>MYTQLQSTERRLDALIMRKRMDIQDAVNKPVTVKRTLRIFVSNLASDQPAQLGDQDMQDGEDMGAIKAPSWTLRVEGRLLDVSIRRRLPPRAFSTFVKKLVIELDRDPTLYPEGNLIEWHAPTGADAREVDGFEVKRLGDAECNAKIMVHLTQARERYKLAEPLAQLLGLSAATRSEVITALWEYIKQNNLADAEEKRRITSDDALEKVFGMPVIMFPQIPELLAPLLLPMDPVIIDYMIRVDKHYHQSPYAFDVEVELPDEAGRQRLRALLTNTAAQKDITALDEKITQYIQAINNAKTKRDFLREFAASPAEFIHRWIASQNRDLEVILGESHVNLEERRRADFFQKPWVQ</sequence>
<dbReference type="Proteomes" id="UP000278143">
    <property type="component" value="Unassembled WGS sequence"/>
</dbReference>
<feature type="non-terminal residue" evidence="2">
    <location>
        <position position="353"/>
    </location>
</feature>
<name>A0A4P9Z442_9FUNG</name>
<proteinExistence type="predicted"/>
<dbReference type="Gene3D" id="1.10.245.10">
    <property type="entry name" value="SWIB/MDM2 domain"/>
    <property type="match status" value="1"/>
</dbReference>
<dbReference type="InterPro" id="IPR036885">
    <property type="entry name" value="SWIB_MDM2_dom_sf"/>
</dbReference>
<dbReference type="InterPro" id="IPR003121">
    <property type="entry name" value="SWIB_MDM2_domain"/>
</dbReference>
<evidence type="ECO:0000313" key="3">
    <source>
        <dbReference type="Proteomes" id="UP000278143"/>
    </source>
</evidence>
<accession>A0A4P9Z442</accession>
<dbReference type="CDD" id="cd10568">
    <property type="entry name" value="SWIB_like"/>
    <property type="match status" value="1"/>
</dbReference>
<dbReference type="EMBL" id="KZ989242">
    <property type="protein sequence ID" value="RKP27256.1"/>
    <property type="molecule type" value="Genomic_DNA"/>
</dbReference>
<protein>
    <submittedName>
        <fullName evidence="2">SWI/SNF and RSC complex subunit Ssr3</fullName>
    </submittedName>
</protein>
<dbReference type="PROSITE" id="PS51925">
    <property type="entry name" value="SWIB_MDM2"/>
    <property type="match status" value="1"/>
</dbReference>
<dbReference type="SMART" id="SM00151">
    <property type="entry name" value="SWIB"/>
    <property type="match status" value="1"/>
</dbReference>
<dbReference type="OrthoDB" id="10263741at2759"/>
<evidence type="ECO:0000259" key="1">
    <source>
        <dbReference type="PROSITE" id="PS51925"/>
    </source>
</evidence>
<dbReference type="AlphaFoldDB" id="A0A4P9Z442"/>
<keyword evidence="3" id="KW-1185">Reference proteome</keyword>
<gene>
    <name evidence="2" type="ORF">SYNPS1DRAFT_8006</name>
</gene>
<organism evidence="2 3">
    <name type="scientific">Syncephalis pseudoplumigaleata</name>
    <dbReference type="NCBI Taxonomy" id="1712513"/>
    <lineage>
        <taxon>Eukaryota</taxon>
        <taxon>Fungi</taxon>
        <taxon>Fungi incertae sedis</taxon>
        <taxon>Zoopagomycota</taxon>
        <taxon>Zoopagomycotina</taxon>
        <taxon>Zoopagomycetes</taxon>
        <taxon>Zoopagales</taxon>
        <taxon>Piptocephalidaceae</taxon>
        <taxon>Syncephalis</taxon>
    </lineage>
</organism>
<dbReference type="InterPro" id="IPR019835">
    <property type="entry name" value="SWIB_domain"/>
</dbReference>
<evidence type="ECO:0000313" key="2">
    <source>
        <dbReference type="EMBL" id="RKP27256.1"/>
    </source>
</evidence>
<dbReference type="SUPFAM" id="SSF47592">
    <property type="entry name" value="SWIB/MDM2 domain"/>
    <property type="match status" value="1"/>
</dbReference>
<dbReference type="PANTHER" id="PTHR13844">
    <property type="entry name" value="SWI/SNF-RELATED MATRIX-ASSOCIATED ACTIN-DEPENDENT REGULATOR OF CHROMATIN SUBFAMILY D"/>
    <property type="match status" value="1"/>
</dbReference>
<reference evidence="3" key="1">
    <citation type="journal article" date="2018" name="Nat. Microbiol.">
        <title>Leveraging single-cell genomics to expand the fungal tree of life.</title>
        <authorList>
            <person name="Ahrendt S.R."/>
            <person name="Quandt C.A."/>
            <person name="Ciobanu D."/>
            <person name="Clum A."/>
            <person name="Salamov A."/>
            <person name="Andreopoulos B."/>
            <person name="Cheng J.F."/>
            <person name="Woyke T."/>
            <person name="Pelin A."/>
            <person name="Henrissat B."/>
            <person name="Reynolds N.K."/>
            <person name="Benny G.L."/>
            <person name="Smith M.E."/>
            <person name="James T.Y."/>
            <person name="Grigoriev I.V."/>
        </authorList>
    </citation>
    <scope>NUCLEOTIDE SEQUENCE [LARGE SCALE GENOMIC DNA]</scope>
    <source>
        <strain evidence="3">Benny S71-1</strain>
    </source>
</reference>
<feature type="domain" description="DM2" evidence="1">
    <location>
        <begin position="153"/>
        <end position="230"/>
    </location>
</feature>
<dbReference type="Pfam" id="PF02201">
    <property type="entry name" value="SWIB"/>
    <property type="match status" value="1"/>
</dbReference>